<gene>
    <name evidence="2" type="ORF">UFOPK1537_00225</name>
</gene>
<feature type="transmembrane region" description="Helical" evidence="1">
    <location>
        <begin position="104"/>
        <end position="125"/>
    </location>
</feature>
<dbReference type="AlphaFoldDB" id="A0A6J6CEE9"/>
<proteinExistence type="predicted"/>
<keyword evidence="1" id="KW-0812">Transmembrane</keyword>
<feature type="transmembrane region" description="Helical" evidence="1">
    <location>
        <begin position="53"/>
        <end position="72"/>
    </location>
</feature>
<evidence type="ECO:0000256" key="1">
    <source>
        <dbReference type="SAM" id="Phobius"/>
    </source>
</evidence>
<feature type="transmembrane region" description="Helical" evidence="1">
    <location>
        <begin position="12"/>
        <end position="33"/>
    </location>
</feature>
<sequence>MNETKDQTALRMVLRFGSMVFGASAIFLLALPVVFLELLGLEASLDQQWSMRMIAITLVALTGNMVVVSMYANDRGVRFASTVMQLSAFGLGVITLLIPAELTWFTILYAAIGFVFSAMYTFFLFRRG</sequence>
<organism evidence="2">
    <name type="scientific">freshwater metagenome</name>
    <dbReference type="NCBI Taxonomy" id="449393"/>
    <lineage>
        <taxon>unclassified sequences</taxon>
        <taxon>metagenomes</taxon>
        <taxon>ecological metagenomes</taxon>
    </lineage>
</organism>
<protein>
    <submittedName>
        <fullName evidence="2">Unannotated protein</fullName>
    </submittedName>
</protein>
<name>A0A6J6CEE9_9ZZZZ</name>
<accession>A0A6J6CEE9</accession>
<keyword evidence="1" id="KW-0472">Membrane</keyword>
<keyword evidence="1" id="KW-1133">Transmembrane helix</keyword>
<evidence type="ECO:0000313" key="2">
    <source>
        <dbReference type="EMBL" id="CAB4549732.1"/>
    </source>
</evidence>
<dbReference type="EMBL" id="CAEZSX010000019">
    <property type="protein sequence ID" value="CAB4549732.1"/>
    <property type="molecule type" value="Genomic_DNA"/>
</dbReference>
<reference evidence="2" key="1">
    <citation type="submission" date="2020-05" db="EMBL/GenBank/DDBJ databases">
        <authorList>
            <person name="Chiriac C."/>
            <person name="Salcher M."/>
            <person name="Ghai R."/>
            <person name="Kavagutti S V."/>
        </authorList>
    </citation>
    <scope>NUCLEOTIDE SEQUENCE</scope>
</reference>
<feature type="transmembrane region" description="Helical" evidence="1">
    <location>
        <begin position="79"/>
        <end position="98"/>
    </location>
</feature>